<name>A0A9W9ZV96_9CNID</name>
<comment type="caution">
    <text evidence="1">The sequence shown here is derived from an EMBL/GenBank/DDBJ whole genome shotgun (WGS) entry which is preliminary data.</text>
</comment>
<keyword evidence="2" id="KW-1185">Reference proteome</keyword>
<accession>A0A9W9ZV96</accession>
<gene>
    <name evidence="1" type="ORF">OS493_037452</name>
</gene>
<reference evidence="1" key="1">
    <citation type="submission" date="2023-01" db="EMBL/GenBank/DDBJ databases">
        <title>Genome assembly of the deep-sea coral Lophelia pertusa.</title>
        <authorList>
            <person name="Herrera S."/>
            <person name="Cordes E."/>
        </authorList>
    </citation>
    <scope>NUCLEOTIDE SEQUENCE</scope>
    <source>
        <strain evidence="1">USNM1676648</strain>
        <tissue evidence="1">Polyp</tissue>
    </source>
</reference>
<dbReference type="EMBL" id="MU825467">
    <property type="protein sequence ID" value="KAJ7388461.1"/>
    <property type="molecule type" value="Genomic_DNA"/>
</dbReference>
<dbReference type="Proteomes" id="UP001163046">
    <property type="component" value="Unassembled WGS sequence"/>
</dbReference>
<evidence type="ECO:0000313" key="2">
    <source>
        <dbReference type="Proteomes" id="UP001163046"/>
    </source>
</evidence>
<evidence type="ECO:0000313" key="1">
    <source>
        <dbReference type="EMBL" id="KAJ7388461.1"/>
    </source>
</evidence>
<protein>
    <submittedName>
        <fullName evidence="1">Uncharacterized protein</fullName>
    </submittedName>
</protein>
<dbReference type="AlphaFoldDB" id="A0A9W9ZV96"/>
<proteinExistence type="predicted"/>
<sequence>MLSLQPLFWLVTQQHSSREGGVLRDEAKGKRLCRRLLLLPTGYKRPRNMSPRVCRRINSLMACLFYVPALSRAKEGFNIIRMRNVAGLDQRTWGVGRRVQPTGGKATSKETKEC</sequence>
<organism evidence="1 2">
    <name type="scientific">Desmophyllum pertusum</name>
    <dbReference type="NCBI Taxonomy" id="174260"/>
    <lineage>
        <taxon>Eukaryota</taxon>
        <taxon>Metazoa</taxon>
        <taxon>Cnidaria</taxon>
        <taxon>Anthozoa</taxon>
        <taxon>Hexacorallia</taxon>
        <taxon>Scleractinia</taxon>
        <taxon>Caryophylliina</taxon>
        <taxon>Caryophylliidae</taxon>
        <taxon>Desmophyllum</taxon>
    </lineage>
</organism>